<dbReference type="GO" id="GO:0016811">
    <property type="term" value="F:hydrolase activity, acting on carbon-nitrogen (but not peptide) bonds, in linear amides"/>
    <property type="evidence" value="ECO:0007669"/>
    <property type="project" value="TreeGrafter"/>
</dbReference>
<sequence>MISIASLLADPPPTLVIAPHPDDEALGCGGLIAALATRGGRVRVAFVTDGGASHPASPTWSRERLAACREEEAKEALRRLGLGEEDAVFLRLPDAAMPASGSAEHERALGVLAEVVNDLRPSLALLPWRRDPHCDHRDSWALAMDALEAASAYPTILEYAIWLDELGSEEDQPRSGEAERVDIDVSATLAQKRAAVTAHVSQLGELITDDPTAFRLTQETVARLTGDLERYWRPCAK</sequence>
<dbReference type="AlphaFoldDB" id="A0A4Q9GFV5"/>
<dbReference type="Gene3D" id="3.40.50.10320">
    <property type="entry name" value="LmbE-like"/>
    <property type="match status" value="1"/>
</dbReference>
<dbReference type="OrthoDB" id="9790023at2"/>
<organism evidence="1 2">
    <name type="scientific">Hansschlegelia quercus</name>
    <dbReference type="NCBI Taxonomy" id="2528245"/>
    <lineage>
        <taxon>Bacteria</taxon>
        <taxon>Pseudomonadati</taxon>
        <taxon>Pseudomonadota</taxon>
        <taxon>Alphaproteobacteria</taxon>
        <taxon>Hyphomicrobiales</taxon>
        <taxon>Methylopilaceae</taxon>
        <taxon>Hansschlegelia</taxon>
    </lineage>
</organism>
<dbReference type="PANTHER" id="PTHR12993:SF29">
    <property type="entry name" value="BLR3841 PROTEIN"/>
    <property type="match status" value="1"/>
</dbReference>
<dbReference type="InterPro" id="IPR024078">
    <property type="entry name" value="LmbE-like_dom_sf"/>
</dbReference>
<accession>A0A4Q9GFV5</accession>
<evidence type="ECO:0000313" key="2">
    <source>
        <dbReference type="Proteomes" id="UP000291613"/>
    </source>
</evidence>
<dbReference type="RefSeq" id="WP_131003909.1">
    <property type="nucleotide sequence ID" value="NZ_JBHSZR010000001.1"/>
</dbReference>
<gene>
    <name evidence="1" type="ORF">EYR15_12585</name>
</gene>
<dbReference type="PANTHER" id="PTHR12993">
    <property type="entry name" value="N-ACETYLGLUCOSAMINYL-PHOSPHATIDYLINOSITOL DE-N-ACETYLASE-RELATED"/>
    <property type="match status" value="1"/>
</dbReference>
<protein>
    <submittedName>
        <fullName evidence="1">PIG-L family deacetylase</fullName>
    </submittedName>
</protein>
<dbReference type="Pfam" id="PF02585">
    <property type="entry name" value="PIG-L"/>
    <property type="match status" value="1"/>
</dbReference>
<name>A0A4Q9GFV5_9HYPH</name>
<comment type="caution">
    <text evidence="1">The sequence shown here is derived from an EMBL/GenBank/DDBJ whole genome shotgun (WGS) entry which is preliminary data.</text>
</comment>
<keyword evidence="2" id="KW-1185">Reference proteome</keyword>
<proteinExistence type="predicted"/>
<dbReference type="Proteomes" id="UP000291613">
    <property type="component" value="Unassembled WGS sequence"/>
</dbReference>
<reference evidence="1 2" key="1">
    <citation type="submission" date="2019-02" db="EMBL/GenBank/DDBJ databases">
        <title>Hansschlegelia quercus sp. nov., a novel methylotrophic bacterium from buds of oak (Quercus robur L.).</title>
        <authorList>
            <person name="Agafonova N.V."/>
            <person name="Kaparullina E.N."/>
            <person name="Grouzdev D.S."/>
            <person name="Doronina N.V."/>
        </authorList>
    </citation>
    <scope>NUCLEOTIDE SEQUENCE [LARGE SCALE GENOMIC DNA]</scope>
    <source>
        <strain evidence="1 2">Dub</strain>
    </source>
</reference>
<dbReference type="EMBL" id="SIUB01000006">
    <property type="protein sequence ID" value="TBN51746.1"/>
    <property type="molecule type" value="Genomic_DNA"/>
</dbReference>
<dbReference type="InterPro" id="IPR003737">
    <property type="entry name" value="GlcNAc_PI_deacetylase-related"/>
</dbReference>
<evidence type="ECO:0000313" key="1">
    <source>
        <dbReference type="EMBL" id="TBN51746.1"/>
    </source>
</evidence>
<dbReference type="SUPFAM" id="SSF102588">
    <property type="entry name" value="LmbE-like"/>
    <property type="match status" value="1"/>
</dbReference>